<dbReference type="KEGG" id="upv:EJN92_02875"/>
<dbReference type="Gene3D" id="1.10.3210.10">
    <property type="entry name" value="Hypothetical protein af1432"/>
    <property type="match status" value="1"/>
</dbReference>
<proteinExistence type="predicted"/>
<reference evidence="1 2" key="1">
    <citation type="journal article" date="2011" name="Int. J. Syst. Evol. Microbiol.">
        <title>Description of Undibacterium oligocarboniphilum sp. nov., isolated from purified water, and Undibacterium pigrum strain CCUG 49012 as the type strain of Undibacterium parvum sp. nov., and emended descriptions of the genus Undibacterium and the species Undibacterium pigrum.</title>
        <authorList>
            <person name="Eder W."/>
            <person name="Wanner G."/>
            <person name="Ludwig W."/>
            <person name="Busse H.J."/>
            <person name="Ziemke-Kageler F."/>
            <person name="Lang E."/>
        </authorList>
    </citation>
    <scope>NUCLEOTIDE SEQUENCE [LARGE SCALE GENOMIC DNA]</scope>
    <source>
        <strain evidence="1 2">DSM 23061</strain>
    </source>
</reference>
<dbReference type="EMBL" id="CP034464">
    <property type="protein sequence ID" value="AZP11046.1"/>
    <property type="molecule type" value="Genomic_DNA"/>
</dbReference>
<organism evidence="1 2">
    <name type="scientific">Undibacterium parvum</name>
    <dbReference type="NCBI Taxonomy" id="401471"/>
    <lineage>
        <taxon>Bacteria</taxon>
        <taxon>Pseudomonadati</taxon>
        <taxon>Pseudomonadota</taxon>
        <taxon>Betaproteobacteria</taxon>
        <taxon>Burkholderiales</taxon>
        <taxon>Oxalobacteraceae</taxon>
        <taxon>Undibacterium</taxon>
    </lineage>
</organism>
<dbReference type="RefSeq" id="WP_126126445.1">
    <property type="nucleotide sequence ID" value="NZ_CP034464.1"/>
</dbReference>
<sequence length="64" mass="7251">MNAISLQEVAQNVKDLPSLPAIVMELLNDVDNEDVDISLLALHVRIDVASLNMIKRWRAEVRVR</sequence>
<evidence type="ECO:0000313" key="2">
    <source>
        <dbReference type="Proteomes" id="UP000275663"/>
    </source>
</evidence>
<dbReference type="Proteomes" id="UP000275663">
    <property type="component" value="Chromosome"/>
</dbReference>
<protein>
    <recommendedName>
        <fullName evidence="3">HDOD domain-containing protein</fullName>
    </recommendedName>
</protein>
<accession>A0A3Q9BNM3</accession>
<evidence type="ECO:0008006" key="3">
    <source>
        <dbReference type="Google" id="ProtNLM"/>
    </source>
</evidence>
<name>A0A3Q9BNM3_9BURK</name>
<evidence type="ECO:0000313" key="1">
    <source>
        <dbReference type="EMBL" id="AZP11046.1"/>
    </source>
</evidence>
<dbReference type="AlphaFoldDB" id="A0A3Q9BNM3"/>
<keyword evidence="2" id="KW-1185">Reference proteome</keyword>
<gene>
    <name evidence="1" type="ORF">EJN92_02875</name>
</gene>